<gene>
    <name evidence="1" type="ORF">ACFQ22_01775</name>
</gene>
<sequence>MDVVNHFFEHDYRDRGMLKWQGFYLSDHTAALNHQRDQQQRIYQRQPQQTLPTISKLLADAYQRHRQVTLQLNEVDLNGRQLPDSQTYIYGYHDDRIVIDDQKLIAINQIRHVTLK</sequence>
<organism evidence="1 2">
    <name type="scientific">Lentilactobacillus raoultii</name>
    <dbReference type="NCBI Taxonomy" id="1987503"/>
    <lineage>
        <taxon>Bacteria</taxon>
        <taxon>Bacillati</taxon>
        <taxon>Bacillota</taxon>
        <taxon>Bacilli</taxon>
        <taxon>Lactobacillales</taxon>
        <taxon>Lactobacillaceae</taxon>
        <taxon>Lentilactobacillus</taxon>
    </lineage>
</organism>
<dbReference type="EMBL" id="JBHTLH010000005">
    <property type="protein sequence ID" value="MFD1124091.1"/>
    <property type="molecule type" value="Genomic_DNA"/>
</dbReference>
<name>A0ABW3PGM9_9LACO</name>
<protein>
    <recommendedName>
        <fullName evidence="3">DNA-directed RNA polymerase beta subunit</fullName>
    </recommendedName>
</protein>
<dbReference type="Proteomes" id="UP001597156">
    <property type="component" value="Unassembled WGS sequence"/>
</dbReference>
<keyword evidence="2" id="KW-1185">Reference proteome</keyword>
<evidence type="ECO:0008006" key="3">
    <source>
        <dbReference type="Google" id="ProtNLM"/>
    </source>
</evidence>
<reference evidence="2" key="1">
    <citation type="journal article" date="2019" name="Int. J. Syst. Evol. Microbiol.">
        <title>The Global Catalogue of Microorganisms (GCM) 10K type strain sequencing project: providing services to taxonomists for standard genome sequencing and annotation.</title>
        <authorList>
            <consortium name="The Broad Institute Genomics Platform"/>
            <consortium name="The Broad Institute Genome Sequencing Center for Infectious Disease"/>
            <person name="Wu L."/>
            <person name="Ma J."/>
        </authorList>
    </citation>
    <scope>NUCLEOTIDE SEQUENCE [LARGE SCALE GENOMIC DNA]</scope>
    <source>
        <strain evidence="2">CCUG 71848</strain>
    </source>
</reference>
<accession>A0ABW3PGM9</accession>
<dbReference type="RefSeq" id="WP_121977857.1">
    <property type="nucleotide sequence ID" value="NZ_JBHTLH010000005.1"/>
</dbReference>
<proteinExistence type="predicted"/>
<evidence type="ECO:0000313" key="1">
    <source>
        <dbReference type="EMBL" id="MFD1124091.1"/>
    </source>
</evidence>
<comment type="caution">
    <text evidence="1">The sequence shown here is derived from an EMBL/GenBank/DDBJ whole genome shotgun (WGS) entry which is preliminary data.</text>
</comment>
<evidence type="ECO:0000313" key="2">
    <source>
        <dbReference type="Proteomes" id="UP001597156"/>
    </source>
</evidence>